<feature type="region of interest" description="Disordered" evidence="1">
    <location>
        <begin position="76"/>
        <end position="130"/>
    </location>
</feature>
<dbReference type="OrthoDB" id="7257174at2759"/>
<name>A0A9N9W8T3_9NEOP</name>
<dbReference type="Proteomes" id="UP001153714">
    <property type="component" value="Chromosome 11"/>
</dbReference>
<proteinExistence type="predicted"/>
<reference evidence="2" key="1">
    <citation type="submission" date="2021-12" db="EMBL/GenBank/DDBJ databases">
        <authorList>
            <person name="King R."/>
        </authorList>
    </citation>
    <scope>NUCLEOTIDE SEQUENCE</scope>
</reference>
<dbReference type="EMBL" id="OU893342">
    <property type="protein sequence ID" value="CAG9783466.1"/>
    <property type="molecule type" value="Genomic_DNA"/>
</dbReference>
<sequence length="130" mass="13722">MSGSRYQLGVSYSSALEGAGRTRRARCGDRRRSVCARELGQGGIGCIRLGVARAPSGESVRAGVWLPSIAAHAAQRRSSAPRVATRVPGLAPQRWRRERAPPAASGGHAAMAREVTATRPAPGRRPPSLM</sequence>
<evidence type="ECO:0000313" key="3">
    <source>
        <dbReference type="Proteomes" id="UP001153714"/>
    </source>
</evidence>
<organism evidence="2 3">
    <name type="scientific">Diatraea saccharalis</name>
    <name type="common">sugarcane borer</name>
    <dbReference type="NCBI Taxonomy" id="40085"/>
    <lineage>
        <taxon>Eukaryota</taxon>
        <taxon>Metazoa</taxon>
        <taxon>Ecdysozoa</taxon>
        <taxon>Arthropoda</taxon>
        <taxon>Hexapoda</taxon>
        <taxon>Insecta</taxon>
        <taxon>Pterygota</taxon>
        <taxon>Neoptera</taxon>
        <taxon>Endopterygota</taxon>
        <taxon>Lepidoptera</taxon>
        <taxon>Glossata</taxon>
        <taxon>Ditrysia</taxon>
        <taxon>Pyraloidea</taxon>
        <taxon>Crambidae</taxon>
        <taxon>Crambinae</taxon>
        <taxon>Diatraea</taxon>
    </lineage>
</organism>
<protein>
    <submittedName>
        <fullName evidence="2">Uncharacterized protein</fullName>
    </submittedName>
</protein>
<keyword evidence="3" id="KW-1185">Reference proteome</keyword>
<accession>A0A9N9W8T3</accession>
<dbReference type="AlphaFoldDB" id="A0A9N9W8T3"/>
<reference evidence="2" key="2">
    <citation type="submission" date="2022-10" db="EMBL/GenBank/DDBJ databases">
        <authorList>
            <consortium name="ENA_rothamsted_submissions"/>
            <consortium name="culmorum"/>
            <person name="King R."/>
        </authorList>
    </citation>
    <scope>NUCLEOTIDE SEQUENCE</scope>
</reference>
<evidence type="ECO:0000256" key="1">
    <source>
        <dbReference type="SAM" id="MobiDB-lite"/>
    </source>
</evidence>
<evidence type="ECO:0000313" key="2">
    <source>
        <dbReference type="EMBL" id="CAG9783466.1"/>
    </source>
</evidence>
<gene>
    <name evidence="2" type="ORF">DIATSA_LOCUS1634</name>
</gene>